<evidence type="ECO:0000313" key="2">
    <source>
        <dbReference type="EMBL" id="MFC5457299.1"/>
    </source>
</evidence>
<feature type="region of interest" description="Disordered" evidence="1">
    <location>
        <begin position="50"/>
        <end position="88"/>
    </location>
</feature>
<gene>
    <name evidence="2" type="ORF">ACFQDI_20690</name>
</gene>
<comment type="caution">
    <text evidence="2">The sequence shown here is derived from an EMBL/GenBank/DDBJ whole genome shotgun (WGS) entry which is preliminary data.</text>
</comment>
<accession>A0ABW0KV45</accession>
<dbReference type="EMBL" id="JBHSMQ010000009">
    <property type="protein sequence ID" value="MFC5457299.1"/>
    <property type="molecule type" value="Genomic_DNA"/>
</dbReference>
<evidence type="ECO:0000313" key="3">
    <source>
        <dbReference type="Proteomes" id="UP001596052"/>
    </source>
</evidence>
<protein>
    <submittedName>
        <fullName evidence="2">Uncharacterized protein</fullName>
    </submittedName>
</protein>
<organism evidence="2 3">
    <name type="scientific">Prosthecobacter fluviatilis</name>
    <dbReference type="NCBI Taxonomy" id="445931"/>
    <lineage>
        <taxon>Bacteria</taxon>
        <taxon>Pseudomonadati</taxon>
        <taxon>Verrucomicrobiota</taxon>
        <taxon>Verrucomicrobiia</taxon>
        <taxon>Verrucomicrobiales</taxon>
        <taxon>Verrucomicrobiaceae</taxon>
        <taxon>Prosthecobacter</taxon>
    </lineage>
</organism>
<dbReference type="RefSeq" id="WP_377170444.1">
    <property type="nucleotide sequence ID" value="NZ_JBHSMQ010000009.1"/>
</dbReference>
<dbReference type="Proteomes" id="UP001596052">
    <property type="component" value="Unassembled WGS sequence"/>
</dbReference>
<feature type="region of interest" description="Disordered" evidence="1">
    <location>
        <begin position="142"/>
        <end position="178"/>
    </location>
</feature>
<proteinExistence type="predicted"/>
<reference evidence="3" key="1">
    <citation type="journal article" date="2019" name="Int. J. Syst. Evol. Microbiol.">
        <title>The Global Catalogue of Microorganisms (GCM) 10K type strain sequencing project: providing services to taxonomists for standard genome sequencing and annotation.</title>
        <authorList>
            <consortium name="The Broad Institute Genomics Platform"/>
            <consortium name="The Broad Institute Genome Sequencing Center for Infectious Disease"/>
            <person name="Wu L."/>
            <person name="Ma J."/>
        </authorList>
    </citation>
    <scope>NUCLEOTIDE SEQUENCE [LARGE SCALE GENOMIC DNA]</scope>
    <source>
        <strain evidence="3">CGMCC 4.1469</strain>
    </source>
</reference>
<feature type="compositionally biased region" description="Low complexity" evidence="1">
    <location>
        <begin position="56"/>
        <end position="84"/>
    </location>
</feature>
<keyword evidence="3" id="KW-1185">Reference proteome</keyword>
<name>A0ABW0KV45_9BACT</name>
<evidence type="ECO:0000256" key="1">
    <source>
        <dbReference type="SAM" id="MobiDB-lite"/>
    </source>
</evidence>
<sequence>MKLAGAYINDETYGRLVALAAANNRTLAGECRHLFDRALSGDLKVPRLPRAPLPAPAAGAQAQAVAKPEPQAAATPGAETPAGALPGVPRAAQPGVPCGAPCCGRLSTHSMTPMPPPAPAACRPPGVPPVCRAPALRAPAPPSVCAFPSPPAERDRPDPSGTRTAQRARLPHRPARTSIPQTRALWGDQDDPPPALRASAMPQAAVSWHDATPCPAAAAEALTCPAATEAGGGTTAMPRAATMQHAVSFPLSETPNAEGRAAR</sequence>